<reference evidence="13 14" key="1">
    <citation type="submission" date="2009-11" db="EMBL/GenBank/DDBJ databases">
        <title>Annotation of Allomyces macrogynus ATCC 38327.</title>
        <authorList>
            <consortium name="The Broad Institute Genome Sequencing Platform"/>
            <person name="Russ C."/>
            <person name="Cuomo C."/>
            <person name="Burger G."/>
            <person name="Gray M.W."/>
            <person name="Holland P.W.H."/>
            <person name="King N."/>
            <person name="Lang F.B.F."/>
            <person name="Roger A.J."/>
            <person name="Ruiz-Trillo I."/>
            <person name="Young S.K."/>
            <person name="Zeng Q."/>
            <person name="Gargeya S."/>
            <person name="Fitzgerald M."/>
            <person name="Haas B."/>
            <person name="Abouelleil A."/>
            <person name="Alvarado L."/>
            <person name="Arachchi H.M."/>
            <person name="Berlin A."/>
            <person name="Chapman S.B."/>
            <person name="Gearin G."/>
            <person name="Goldberg J."/>
            <person name="Griggs A."/>
            <person name="Gujja S."/>
            <person name="Hansen M."/>
            <person name="Heiman D."/>
            <person name="Howarth C."/>
            <person name="Larimer J."/>
            <person name="Lui A."/>
            <person name="MacDonald P.J.P."/>
            <person name="McCowen C."/>
            <person name="Montmayeur A."/>
            <person name="Murphy C."/>
            <person name="Neiman D."/>
            <person name="Pearson M."/>
            <person name="Priest M."/>
            <person name="Roberts A."/>
            <person name="Saif S."/>
            <person name="Shea T."/>
            <person name="Sisk P."/>
            <person name="Stolte C."/>
            <person name="Sykes S."/>
            <person name="Wortman J."/>
            <person name="Nusbaum C."/>
            <person name="Birren B."/>
        </authorList>
    </citation>
    <scope>NUCLEOTIDE SEQUENCE [LARGE SCALE GENOMIC DNA]</scope>
    <source>
        <strain evidence="13 14">ATCC 38327</strain>
    </source>
</reference>
<dbReference type="GO" id="GO:0015031">
    <property type="term" value="P:protein transport"/>
    <property type="evidence" value="ECO:0007669"/>
    <property type="project" value="UniProtKB-KW"/>
</dbReference>
<dbReference type="VEuPathDB" id="FungiDB:AMAG_15859"/>
<dbReference type="STRING" id="578462.A0A0L0T906"/>
<dbReference type="AlphaFoldDB" id="A0A0L0T906"/>
<name>A0A0L0T906_ALLM3</name>
<keyword evidence="11" id="KW-0472">Membrane</keyword>
<dbReference type="InterPro" id="IPR021056">
    <property type="entry name" value="Mt_import_IM_translocase_Tim54"/>
</dbReference>
<proteinExistence type="inferred from homology"/>
<evidence type="ECO:0000256" key="5">
    <source>
        <dbReference type="ARBA" id="ARBA00022692"/>
    </source>
</evidence>
<dbReference type="OrthoDB" id="5598305at2759"/>
<dbReference type="Pfam" id="PF11711">
    <property type="entry name" value="Tim54"/>
    <property type="match status" value="1"/>
</dbReference>
<evidence type="ECO:0000256" key="9">
    <source>
        <dbReference type="ARBA" id="ARBA00023010"/>
    </source>
</evidence>
<dbReference type="GO" id="GO:0005743">
    <property type="term" value="C:mitochondrial inner membrane"/>
    <property type="evidence" value="ECO:0007669"/>
    <property type="project" value="UniProtKB-SubCell"/>
</dbReference>
<evidence type="ECO:0000313" key="14">
    <source>
        <dbReference type="Proteomes" id="UP000054350"/>
    </source>
</evidence>
<evidence type="ECO:0000256" key="4">
    <source>
        <dbReference type="ARBA" id="ARBA00022448"/>
    </source>
</evidence>
<protein>
    <recommendedName>
        <fullName evidence="3">Mitochondrial import inner membrane translocase subunit TIM54</fullName>
    </recommendedName>
</protein>
<keyword evidence="7" id="KW-0653">Protein transport</keyword>
<sequence length="489" mass="54340">MADATAGSAPPAAGWRRFIPTKIPKIPRPSRGMVIFGSIVGTYALLIYRDRHLTAEVRRELEGEAKYLAAQPQDPRERVRKVAVFLQRPAPDESIRATREYFRKYIKPVLDAAAVDYDLVEAFEPGVIARHTCGTLVKKQAYLAWTADDALRAHVLTTAADDVKFKFRMHDYDGYLAVGRKPFEEVLVGYDSALRQIEAERDAEHEAKLAEYHSARSAAESSWFSAAPPSPPAREHRLALPPVAYLPVDWMTGMRTWPFRIYRWFNDWERIRDAGRATLAIARRGPVRELVADDLALGVDEWSVHRAAVDNGVAEGVADEPVLVPEYEQMWPAPKPKENPAEKAAAEMAAASAAAAAAAAAGPAPTVADLFAVPGALRDVTQQIDAPATPEFVSEAAEPAVPELSGAERKAQEKAEKEAEKQKKEQEARDKEELAKRKAQLWRQYFVPKRVHVPAVLAAHVEIYDTVKSREMVPLAPVEVSDEETFVQW</sequence>
<evidence type="ECO:0000256" key="6">
    <source>
        <dbReference type="ARBA" id="ARBA00022792"/>
    </source>
</evidence>
<organism evidence="13 14">
    <name type="scientific">Allomyces macrogynus (strain ATCC 38327)</name>
    <name type="common">Allomyces javanicus var. macrogynus</name>
    <dbReference type="NCBI Taxonomy" id="578462"/>
    <lineage>
        <taxon>Eukaryota</taxon>
        <taxon>Fungi</taxon>
        <taxon>Fungi incertae sedis</taxon>
        <taxon>Blastocladiomycota</taxon>
        <taxon>Blastocladiomycetes</taxon>
        <taxon>Blastocladiales</taxon>
        <taxon>Blastocladiaceae</taxon>
        <taxon>Allomyces</taxon>
    </lineage>
</organism>
<evidence type="ECO:0000256" key="11">
    <source>
        <dbReference type="ARBA" id="ARBA00023136"/>
    </source>
</evidence>
<gene>
    <name evidence="13" type="ORF">AMAG_15859</name>
</gene>
<comment type="similarity">
    <text evidence="2">Belongs to the TIM54 family.</text>
</comment>
<feature type="region of interest" description="Disordered" evidence="12">
    <location>
        <begin position="390"/>
        <end position="431"/>
    </location>
</feature>
<keyword evidence="8" id="KW-1133">Transmembrane helix</keyword>
<keyword evidence="14" id="KW-1185">Reference proteome</keyword>
<reference evidence="14" key="2">
    <citation type="submission" date="2009-11" db="EMBL/GenBank/DDBJ databases">
        <title>The Genome Sequence of Allomyces macrogynus strain ATCC 38327.</title>
        <authorList>
            <consortium name="The Broad Institute Genome Sequencing Platform"/>
            <person name="Russ C."/>
            <person name="Cuomo C."/>
            <person name="Shea T."/>
            <person name="Young S.K."/>
            <person name="Zeng Q."/>
            <person name="Koehrsen M."/>
            <person name="Haas B."/>
            <person name="Borodovsky M."/>
            <person name="Guigo R."/>
            <person name="Alvarado L."/>
            <person name="Berlin A."/>
            <person name="Borenstein D."/>
            <person name="Chen Z."/>
            <person name="Engels R."/>
            <person name="Freedman E."/>
            <person name="Gellesch M."/>
            <person name="Goldberg J."/>
            <person name="Griggs A."/>
            <person name="Gujja S."/>
            <person name="Heiman D."/>
            <person name="Hepburn T."/>
            <person name="Howarth C."/>
            <person name="Jen D."/>
            <person name="Larson L."/>
            <person name="Lewis B."/>
            <person name="Mehta T."/>
            <person name="Park D."/>
            <person name="Pearson M."/>
            <person name="Roberts A."/>
            <person name="Saif S."/>
            <person name="Shenoy N."/>
            <person name="Sisk P."/>
            <person name="Stolte C."/>
            <person name="Sykes S."/>
            <person name="Walk T."/>
            <person name="White J."/>
            <person name="Yandava C."/>
            <person name="Burger G."/>
            <person name="Gray M.W."/>
            <person name="Holland P.W.H."/>
            <person name="King N."/>
            <person name="Lang F.B.F."/>
            <person name="Roger A.J."/>
            <person name="Ruiz-Trillo I."/>
            <person name="Lander E."/>
            <person name="Nusbaum C."/>
        </authorList>
    </citation>
    <scope>NUCLEOTIDE SEQUENCE [LARGE SCALE GENOMIC DNA]</scope>
    <source>
        <strain evidence="14">ATCC 38327</strain>
    </source>
</reference>
<dbReference type="EMBL" id="GG745370">
    <property type="protein sequence ID" value="KNE71201.1"/>
    <property type="molecule type" value="Genomic_DNA"/>
</dbReference>
<comment type="subcellular location">
    <subcellularLocation>
        <location evidence="1">Mitochondrion inner membrane</location>
        <topology evidence="1">Single-pass membrane protein</topology>
    </subcellularLocation>
</comment>
<evidence type="ECO:0000256" key="8">
    <source>
        <dbReference type="ARBA" id="ARBA00022989"/>
    </source>
</evidence>
<keyword evidence="10" id="KW-0496">Mitochondrion</keyword>
<keyword evidence="9" id="KW-0811">Translocation</keyword>
<evidence type="ECO:0000256" key="3">
    <source>
        <dbReference type="ARBA" id="ARBA00020796"/>
    </source>
</evidence>
<evidence type="ECO:0000313" key="13">
    <source>
        <dbReference type="EMBL" id="KNE71201.1"/>
    </source>
</evidence>
<accession>A0A0L0T906</accession>
<dbReference type="Proteomes" id="UP000054350">
    <property type="component" value="Unassembled WGS sequence"/>
</dbReference>
<keyword evidence="6" id="KW-0999">Mitochondrion inner membrane</keyword>
<keyword evidence="4" id="KW-0813">Transport</keyword>
<keyword evidence="5" id="KW-0812">Transmembrane</keyword>
<evidence type="ECO:0000256" key="10">
    <source>
        <dbReference type="ARBA" id="ARBA00023128"/>
    </source>
</evidence>
<evidence type="ECO:0000256" key="7">
    <source>
        <dbReference type="ARBA" id="ARBA00022927"/>
    </source>
</evidence>
<feature type="compositionally biased region" description="Basic and acidic residues" evidence="12">
    <location>
        <begin position="406"/>
        <end position="431"/>
    </location>
</feature>
<evidence type="ECO:0000256" key="2">
    <source>
        <dbReference type="ARBA" id="ARBA00006355"/>
    </source>
</evidence>
<evidence type="ECO:0000256" key="12">
    <source>
        <dbReference type="SAM" id="MobiDB-lite"/>
    </source>
</evidence>
<evidence type="ECO:0000256" key="1">
    <source>
        <dbReference type="ARBA" id="ARBA00004434"/>
    </source>
</evidence>